<reference evidence="1" key="1">
    <citation type="submission" date="2021-03" db="EMBL/GenBank/DDBJ databases">
        <title>Genomic Encyclopedia of Type Strains, Phase IV (KMG-IV): sequencing the most valuable type-strain genomes for metagenomic binning, comparative biology and taxonomic classification.</title>
        <authorList>
            <person name="Goeker M."/>
        </authorList>
    </citation>
    <scope>NUCLEOTIDE SEQUENCE</scope>
    <source>
        <strain evidence="1">DSM 26232</strain>
    </source>
</reference>
<proteinExistence type="predicted"/>
<dbReference type="EMBL" id="JAGGLC010000003">
    <property type="protein sequence ID" value="MBP1987097.1"/>
    <property type="molecule type" value="Genomic_DNA"/>
</dbReference>
<sequence length="680" mass="74406">MIRFEAVDRGLRLLDSLEEVEYVLDIGTEDAPIEPAPASTDSFPAPLDAAVEIQTDQLCLPTVVDYHLRDEDGGFRELVAGGEQHLAGTTFFEATNTPMKLYLRFDGPAAIETEGNRTLVQFDDPGSVTVGARSLHQRPAGTVTVPETPAGVARGLSLFGSALQTTSPERSFPTLRGHPPRLVVGDEFDAEGLERPDTGIRIEVPEDYESVFTVAPLSYYLGAEIVTGVGDPRVVAGGGSFPLTGDLPTAVAETLHHCFLLDCVTRTEGRYPVKLAEHEQLAARTEIHPERWYDLPIADRTAAYLSIPTEKTADLLDWHLTADVEPEARNAAILPYVVNDLAAVRSPAPTGADPVDTGDDDLGEFFRGPATEETQNADEGAIVSPVPTDTYGHVWVGEGFPMGASKPTVDAYRRRLDRQPDEDGTTTVTLVCNDAEMLDELDDELYGFLDMLSFEVRRHDDLTTAELREVLAEDTSFLHYVGHVEDEGVQCRDGYLDLATLESTGVEAFLLNGCRSHEQGQALVNAGAFGGVVTLTAVGNARATETGRHLAHLLDIGFDFHGALDVIQRTRISRRDYVIVGDGRVTVSQSDSGTPLLLRCEGRGPDHATFTYQEYPSSRFDLGTMTHPYVEESGRQYLAVGEMASYRVDRETFEETLRSERVPMIVDGDLRWTNSVDLFE</sequence>
<dbReference type="AlphaFoldDB" id="A0A8T4GVR0"/>
<dbReference type="Proteomes" id="UP000823736">
    <property type="component" value="Unassembled WGS sequence"/>
</dbReference>
<protein>
    <recommendedName>
        <fullName evidence="3">CHAT domain-containing protein</fullName>
    </recommendedName>
</protein>
<evidence type="ECO:0000313" key="1">
    <source>
        <dbReference type="EMBL" id="MBP1987097.1"/>
    </source>
</evidence>
<gene>
    <name evidence="1" type="ORF">J2753_001595</name>
</gene>
<organism evidence="1 2">
    <name type="scientific">Halolamina salifodinae</name>
    <dbReference type="NCBI Taxonomy" id="1202767"/>
    <lineage>
        <taxon>Archaea</taxon>
        <taxon>Methanobacteriati</taxon>
        <taxon>Methanobacteriota</taxon>
        <taxon>Stenosarchaea group</taxon>
        <taxon>Halobacteria</taxon>
        <taxon>Halobacteriales</taxon>
        <taxon>Haloferacaceae</taxon>
    </lineage>
</organism>
<evidence type="ECO:0008006" key="3">
    <source>
        <dbReference type="Google" id="ProtNLM"/>
    </source>
</evidence>
<dbReference type="RefSeq" id="WP_209491377.1">
    <property type="nucleotide sequence ID" value="NZ_JAGGLC010000003.1"/>
</dbReference>
<name>A0A8T4GVR0_9EURY</name>
<accession>A0A8T4GVR0</accession>
<evidence type="ECO:0000313" key="2">
    <source>
        <dbReference type="Proteomes" id="UP000823736"/>
    </source>
</evidence>
<comment type="caution">
    <text evidence="1">The sequence shown here is derived from an EMBL/GenBank/DDBJ whole genome shotgun (WGS) entry which is preliminary data.</text>
</comment>
<keyword evidence="2" id="KW-1185">Reference proteome</keyword>
<dbReference type="OrthoDB" id="269729at2157"/>